<evidence type="ECO:0000313" key="2">
    <source>
        <dbReference type="EMBL" id="TXD91245.1"/>
    </source>
</evidence>
<comment type="caution">
    <text evidence="2">The sequence shown here is derived from an EMBL/GenBank/DDBJ whole genome shotgun (WGS) entry which is preliminary data.</text>
</comment>
<dbReference type="PIRSF" id="PIRSF029477">
    <property type="entry name" value="UCP029477"/>
    <property type="match status" value="1"/>
</dbReference>
<dbReference type="Gene3D" id="1.20.1260.10">
    <property type="match status" value="1"/>
</dbReference>
<name>A0A5C6ZNU8_9FLAO</name>
<dbReference type="OrthoDB" id="282393at2"/>
<dbReference type="InterPro" id="IPR012347">
    <property type="entry name" value="Ferritin-like"/>
</dbReference>
<dbReference type="InterPro" id="IPR019052">
    <property type="entry name" value="DUF2383"/>
</dbReference>
<dbReference type="SUPFAM" id="SSF47240">
    <property type="entry name" value="Ferritin-like"/>
    <property type="match status" value="1"/>
</dbReference>
<protein>
    <submittedName>
        <fullName evidence="2">PA2169 family four-helix-bundle protein</fullName>
    </submittedName>
</protein>
<dbReference type="InterPro" id="IPR016920">
    <property type="entry name" value="UCP029477"/>
</dbReference>
<dbReference type="InterPro" id="IPR011971">
    <property type="entry name" value="CHP02284"/>
</dbReference>
<reference evidence="2 3" key="1">
    <citation type="submission" date="2019-08" db="EMBL/GenBank/DDBJ databases">
        <title>Genomes of Subsaximicrobium wynnwilliamsii strains.</title>
        <authorList>
            <person name="Bowman J.P."/>
        </authorList>
    </citation>
    <scope>NUCLEOTIDE SEQUENCE [LARGE SCALE GENOMIC DNA]</scope>
    <source>
        <strain evidence="2 3">2-80-2</strain>
    </source>
</reference>
<gene>
    <name evidence="2" type="ORF">ESY86_01260</name>
</gene>
<accession>A0A5C6ZNU8</accession>
<dbReference type="Pfam" id="PF09537">
    <property type="entry name" value="DUF2383"/>
    <property type="match status" value="1"/>
</dbReference>
<evidence type="ECO:0000259" key="1">
    <source>
        <dbReference type="Pfam" id="PF09537"/>
    </source>
</evidence>
<proteinExistence type="predicted"/>
<feature type="domain" description="DUF2383" evidence="1">
    <location>
        <begin position="8"/>
        <end position="116"/>
    </location>
</feature>
<dbReference type="AlphaFoldDB" id="A0A5C6ZNU8"/>
<dbReference type="Proteomes" id="UP000321578">
    <property type="component" value="Unassembled WGS sequence"/>
</dbReference>
<keyword evidence="3" id="KW-1185">Reference proteome</keyword>
<organism evidence="2 3">
    <name type="scientific">Subsaximicrobium wynnwilliamsii</name>
    <dbReference type="NCBI Taxonomy" id="291179"/>
    <lineage>
        <taxon>Bacteria</taxon>
        <taxon>Pseudomonadati</taxon>
        <taxon>Bacteroidota</taxon>
        <taxon>Flavobacteriia</taxon>
        <taxon>Flavobacteriales</taxon>
        <taxon>Flavobacteriaceae</taxon>
        <taxon>Subsaximicrobium</taxon>
    </lineage>
</organism>
<dbReference type="EMBL" id="VORO01000001">
    <property type="protein sequence ID" value="TXD91245.1"/>
    <property type="molecule type" value="Genomic_DNA"/>
</dbReference>
<sequence>MSTYTEEVGKKLNELLEKTYDAEKGFKNAAEQIEHPALKSYFNQKAQERYNFGHELKTEIKSFGQEVDKGGSLTGSAHRAWMNVKALFSGDNEESMLEEAITGEKASVEEYNEVLQETSLPSSTRSILNSQKQTIETGLSNIKNLEDLRDSQ</sequence>
<dbReference type="RefSeq" id="WP_147084707.1">
    <property type="nucleotide sequence ID" value="NZ_VORM01000003.1"/>
</dbReference>
<evidence type="ECO:0000313" key="3">
    <source>
        <dbReference type="Proteomes" id="UP000321578"/>
    </source>
</evidence>
<dbReference type="InterPro" id="IPR009078">
    <property type="entry name" value="Ferritin-like_SF"/>
</dbReference>
<dbReference type="NCBIfam" id="TIGR02284">
    <property type="entry name" value="PA2169 family four-helix-bundle protein"/>
    <property type="match status" value="1"/>
</dbReference>